<reference evidence="6" key="1">
    <citation type="journal article" date="2019" name="Curr. Biol.">
        <title>Genome Sequence of Striga asiatica Provides Insight into the Evolution of Plant Parasitism.</title>
        <authorList>
            <person name="Yoshida S."/>
            <person name="Kim S."/>
            <person name="Wafula E.K."/>
            <person name="Tanskanen J."/>
            <person name="Kim Y.M."/>
            <person name="Honaas L."/>
            <person name="Yang Z."/>
            <person name="Spallek T."/>
            <person name="Conn C.E."/>
            <person name="Ichihashi Y."/>
            <person name="Cheong K."/>
            <person name="Cui S."/>
            <person name="Der J.P."/>
            <person name="Gundlach H."/>
            <person name="Jiao Y."/>
            <person name="Hori C."/>
            <person name="Ishida J.K."/>
            <person name="Kasahara H."/>
            <person name="Kiba T."/>
            <person name="Kim M.S."/>
            <person name="Koo N."/>
            <person name="Laohavisit A."/>
            <person name="Lee Y.H."/>
            <person name="Lumba S."/>
            <person name="McCourt P."/>
            <person name="Mortimer J.C."/>
            <person name="Mutuku J.M."/>
            <person name="Nomura T."/>
            <person name="Sasaki-Sekimoto Y."/>
            <person name="Seto Y."/>
            <person name="Wang Y."/>
            <person name="Wakatake T."/>
            <person name="Sakakibara H."/>
            <person name="Demura T."/>
            <person name="Yamaguchi S."/>
            <person name="Yoneyama K."/>
            <person name="Manabe R.I."/>
            <person name="Nelson D.C."/>
            <person name="Schulman A.H."/>
            <person name="Timko M.P."/>
            <person name="dePamphilis C.W."/>
            <person name="Choi D."/>
            <person name="Shirasu K."/>
        </authorList>
    </citation>
    <scope>NUCLEOTIDE SEQUENCE [LARGE SCALE GENOMIC DNA]</scope>
    <source>
        <strain evidence="6">cv. UVA1</strain>
    </source>
</reference>
<proteinExistence type="predicted"/>
<dbReference type="PANTHER" id="PTHR31234:SF2">
    <property type="entry name" value="OS05G0199100 PROTEIN"/>
    <property type="match status" value="1"/>
</dbReference>
<evidence type="ECO:0000256" key="4">
    <source>
        <dbReference type="SAM" id="Phobius"/>
    </source>
</evidence>
<accession>A0A5A7R4Q4</accession>
<keyword evidence="6" id="KW-1185">Reference proteome</keyword>
<organism evidence="5 6">
    <name type="scientific">Striga asiatica</name>
    <name type="common">Asiatic witchweed</name>
    <name type="synonym">Buchnera asiatica</name>
    <dbReference type="NCBI Taxonomy" id="4170"/>
    <lineage>
        <taxon>Eukaryota</taxon>
        <taxon>Viridiplantae</taxon>
        <taxon>Streptophyta</taxon>
        <taxon>Embryophyta</taxon>
        <taxon>Tracheophyta</taxon>
        <taxon>Spermatophyta</taxon>
        <taxon>Magnoliopsida</taxon>
        <taxon>eudicotyledons</taxon>
        <taxon>Gunneridae</taxon>
        <taxon>Pentapetalae</taxon>
        <taxon>asterids</taxon>
        <taxon>lamiids</taxon>
        <taxon>Lamiales</taxon>
        <taxon>Orobanchaceae</taxon>
        <taxon>Buchnereae</taxon>
        <taxon>Striga</taxon>
    </lineage>
</organism>
<feature type="transmembrane region" description="Helical" evidence="4">
    <location>
        <begin position="49"/>
        <end position="79"/>
    </location>
</feature>
<gene>
    <name evidence="5" type="ORF">STAS_29823</name>
</gene>
<keyword evidence="4" id="KW-1133">Transmembrane helix</keyword>
<comment type="caution">
    <text evidence="5">The sequence shown here is derived from an EMBL/GenBank/DDBJ whole genome shotgun (WGS) entry which is preliminary data.</text>
</comment>
<feature type="compositionally biased region" description="Low complexity" evidence="3">
    <location>
        <begin position="10"/>
        <end position="22"/>
    </location>
</feature>
<dbReference type="GO" id="GO:0098542">
    <property type="term" value="P:defense response to other organism"/>
    <property type="evidence" value="ECO:0007669"/>
    <property type="project" value="InterPro"/>
</dbReference>
<dbReference type="OrthoDB" id="777167at2759"/>
<dbReference type="EMBL" id="BKCP01010292">
    <property type="protein sequence ID" value="GER52376.1"/>
    <property type="molecule type" value="Genomic_DNA"/>
</dbReference>
<evidence type="ECO:0000313" key="6">
    <source>
        <dbReference type="Proteomes" id="UP000325081"/>
    </source>
</evidence>
<keyword evidence="4" id="KW-0812">Transmembrane</keyword>
<dbReference type="PANTHER" id="PTHR31234">
    <property type="entry name" value="LATE EMBRYOGENESIS ABUNDANT (LEA) HYDROXYPROLINE-RICH GLYCOPROTEIN FAMILY"/>
    <property type="match status" value="1"/>
</dbReference>
<sequence length="249" mass="27610">MTDRVYPSKPTANGGANPAFPANKAQIYKATRPPYRPQPPPRRRSRRSLCCTCCLWTTLLILLFLLHAAIAGAVFYVIYRPQRPSFSVDSLRLSRFNLTDTAVTSAFNVTILAHNTNSKIIFLFERISVRALSGEVDVGGGDFPAFTQGKKNVTTLRTVVPNSNIPISAGTDISPLRSSIRRRNLPMRIQLDTNVRAKIGNVKTKKLKIRVSCDGIRVSIPNGKTTSVATISKEKCKVESIIKIIRWTL</sequence>
<feature type="region of interest" description="Disordered" evidence="3">
    <location>
        <begin position="1"/>
        <end position="22"/>
    </location>
</feature>
<dbReference type="GO" id="GO:0005886">
    <property type="term" value="C:plasma membrane"/>
    <property type="evidence" value="ECO:0007669"/>
    <property type="project" value="TreeGrafter"/>
</dbReference>
<evidence type="ECO:0000313" key="5">
    <source>
        <dbReference type="EMBL" id="GER52376.1"/>
    </source>
</evidence>
<evidence type="ECO:0000256" key="3">
    <source>
        <dbReference type="SAM" id="MobiDB-lite"/>
    </source>
</evidence>
<keyword evidence="2 4" id="KW-0472">Membrane</keyword>
<evidence type="ECO:0000256" key="1">
    <source>
        <dbReference type="ARBA" id="ARBA00004370"/>
    </source>
</evidence>
<dbReference type="InterPro" id="IPR044839">
    <property type="entry name" value="NDR1-like"/>
</dbReference>
<protein>
    <submittedName>
        <fullName evidence="5">Late embryogenesis abundant protein</fullName>
    </submittedName>
</protein>
<evidence type="ECO:0000256" key="2">
    <source>
        <dbReference type="ARBA" id="ARBA00023136"/>
    </source>
</evidence>
<comment type="subcellular location">
    <subcellularLocation>
        <location evidence="1">Membrane</location>
    </subcellularLocation>
</comment>
<dbReference type="AlphaFoldDB" id="A0A5A7R4Q4"/>
<dbReference type="Proteomes" id="UP000325081">
    <property type="component" value="Unassembled WGS sequence"/>
</dbReference>
<name>A0A5A7R4Q4_STRAF</name>